<dbReference type="CTD" id="8230347"/>
<dbReference type="GO" id="GO:0003677">
    <property type="term" value="F:DNA binding"/>
    <property type="evidence" value="ECO:0007669"/>
    <property type="project" value="UniProtKB-KW"/>
</dbReference>
<dbReference type="InParanoid" id="E0VUL4"/>
<organism>
    <name type="scientific">Pediculus humanus subsp. corporis</name>
    <name type="common">Body louse</name>
    <dbReference type="NCBI Taxonomy" id="121224"/>
    <lineage>
        <taxon>Eukaryota</taxon>
        <taxon>Metazoa</taxon>
        <taxon>Ecdysozoa</taxon>
        <taxon>Arthropoda</taxon>
        <taxon>Hexapoda</taxon>
        <taxon>Insecta</taxon>
        <taxon>Pterygota</taxon>
        <taxon>Neoptera</taxon>
        <taxon>Paraneoptera</taxon>
        <taxon>Psocodea</taxon>
        <taxon>Troctomorpha</taxon>
        <taxon>Phthiraptera</taxon>
        <taxon>Anoplura</taxon>
        <taxon>Pediculidae</taxon>
        <taxon>Pediculus</taxon>
    </lineage>
</organism>
<evidence type="ECO:0000259" key="4">
    <source>
        <dbReference type="PROSITE" id="PS51253"/>
    </source>
</evidence>
<dbReference type="eggNOG" id="KOG3105">
    <property type="taxonomic scope" value="Eukaryota"/>
</dbReference>
<dbReference type="InterPro" id="IPR009057">
    <property type="entry name" value="Homeodomain-like_sf"/>
</dbReference>
<dbReference type="InterPro" id="IPR007889">
    <property type="entry name" value="HTH_Psq"/>
</dbReference>
<evidence type="ECO:0000256" key="1">
    <source>
        <dbReference type="ARBA" id="ARBA00004123"/>
    </source>
</evidence>
<dbReference type="GO" id="GO:0005634">
    <property type="term" value="C:nucleus"/>
    <property type="evidence" value="ECO:0007669"/>
    <property type="project" value="UniProtKB-SubCell"/>
</dbReference>
<name>E0VUL4_PEDHC</name>
<evidence type="ECO:0000313" key="6">
    <source>
        <dbReference type="EnsemblMetazoa" id="PHUM451900-PA"/>
    </source>
</evidence>
<dbReference type="KEGG" id="phu:Phum_PHUM451900"/>
<gene>
    <name evidence="6" type="primary">8230347</name>
    <name evidence="5" type="ORF">Phum_PHUM451900</name>
</gene>
<dbReference type="RefSeq" id="XP_002429808.1">
    <property type="nucleotide sequence ID" value="XM_002429763.1"/>
</dbReference>
<evidence type="ECO:0000256" key="2">
    <source>
        <dbReference type="ARBA" id="ARBA00023125"/>
    </source>
</evidence>
<dbReference type="EMBL" id="DS235787">
    <property type="protein sequence ID" value="EEB17070.1"/>
    <property type="molecule type" value="Genomic_DNA"/>
</dbReference>
<keyword evidence="2" id="KW-0238">DNA-binding</keyword>
<evidence type="ECO:0000256" key="3">
    <source>
        <dbReference type="ARBA" id="ARBA00023242"/>
    </source>
</evidence>
<evidence type="ECO:0000313" key="7">
    <source>
        <dbReference type="Proteomes" id="UP000009046"/>
    </source>
</evidence>
<reference evidence="6" key="3">
    <citation type="submission" date="2020-05" db="UniProtKB">
        <authorList>
            <consortium name="EnsemblMetazoa"/>
        </authorList>
    </citation>
    <scope>IDENTIFICATION</scope>
    <source>
        <strain evidence="6">USDA</strain>
    </source>
</reference>
<dbReference type="Gene3D" id="1.10.10.60">
    <property type="entry name" value="Homeodomain-like"/>
    <property type="match status" value="2"/>
</dbReference>
<evidence type="ECO:0000313" key="5">
    <source>
        <dbReference type="EMBL" id="EEB17070.1"/>
    </source>
</evidence>
<dbReference type="PANTHER" id="PTHR19303:SF27">
    <property type="entry name" value="HTH CENPB-TYPE DOMAIN-CONTAINING PROTEIN"/>
    <property type="match status" value="1"/>
</dbReference>
<dbReference type="PANTHER" id="PTHR19303">
    <property type="entry name" value="TRANSPOSON"/>
    <property type="match status" value="1"/>
</dbReference>
<dbReference type="PROSITE" id="PS51253">
    <property type="entry name" value="HTH_CENPB"/>
    <property type="match status" value="1"/>
</dbReference>
<dbReference type="EnsemblMetazoa" id="PHUM451900-RA">
    <property type="protein sequence ID" value="PHUM451900-PA"/>
    <property type="gene ID" value="PHUM451900"/>
</dbReference>
<dbReference type="GeneID" id="8230347"/>
<dbReference type="Pfam" id="PF03221">
    <property type="entry name" value="HTH_Tnp_Tc5"/>
    <property type="match status" value="1"/>
</dbReference>
<dbReference type="SMART" id="SM00674">
    <property type="entry name" value="CENPB"/>
    <property type="match status" value="1"/>
</dbReference>
<dbReference type="AlphaFoldDB" id="E0VUL4"/>
<keyword evidence="7" id="KW-1185">Reference proteome</keyword>
<dbReference type="InterPro" id="IPR006600">
    <property type="entry name" value="HTH_CenpB_DNA-bd_dom"/>
</dbReference>
<dbReference type="OrthoDB" id="125347at2759"/>
<dbReference type="HOGENOM" id="CLU_824671_0_0_1"/>
<proteinExistence type="predicted"/>
<reference evidence="5" key="2">
    <citation type="submission" date="2007-04" db="EMBL/GenBank/DDBJ databases">
        <title>The genome of the human body louse.</title>
        <authorList>
            <consortium name="The Human Body Louse Genome Consortium"/>
            <person name="Kirkness E."/>
            <person name="Walenz B."/>
            <person name="Hass B."/>
            <person name="Bruggner R."/>
            <person name="Strausberg R."/>
        </authorList>
    </citation>
    <scope>NUCLEOTIDE SEQUENCE</scope>
    <source>
        <strain evidence="5">USDA</strain>
    </source>
</reference>
<comment type="subcellular location">
    <subcellularLocation>
        <location evidence="1">Nucleus</location>
    </subcellularLocation>
</comment>
<keyword evidence="3" id="KW-0539">Nucleus</keyword>
<dbReference type="FunCoup" id="E0VUL4">
    <property type="interactions" value="113"/>
</dbReference>
<accession>E0VUL4</accession>
<dbReference type="OMA" id="RIMSTIC"/>
<reference evidence="5" key="1">
    <citation type="submission" date="2007-04" db="EMBL/GenBank/DDBJ databases">
        <title>Annotation of Pediculus humanus corporis strain USDA.</title>
        <authorList>
            <person name="Kirkness E."/>
            <person name="Hannick L."/>
            <person name="Hass B."/>
            <person name="Bruggner R."/>
            <person name="Lawson D."/>
            <person name="Bidwell S."/>
            <person name="Joardar V."/>
            <person name="Caler E."/>
            <person name="Walenz B."/>
            <person name="Inman J."/>
            <person name="Schobel S."/>
            <person name="Galinsky K."/>
            <person name="Amedeo P."/>
            <person name="Strausberg R."/>
        </authorList>
    </citation>
    <scope>NUCLEOTIDE SEQUENCE</scope>
    <source>
        <strain evidence="5">USDA</strain>
    </source>
</reference>
<dbReference type="Pfam" id="PF04218">
    <property type="entry name" value="CENP-B_N"/>
    <property type="match status" value="1"/>
</dbReference>
<dbReference type="VEuPathDB" id="VectorBase:PHUM451900"/>
<feature type="domain" description="HTH CENPB-type" evidence="4">
    <location>
        <begin position="78"/>
        <end position="158"/>
    </location>
</feature>
<dbReference type="EMBL" id="AAZO01005502">
    <property type="status" value="NOT_ANNOTATED_CDS"/>
    <property type="molecule type" value="Genomic_DNA"/>
</dbReference>
<protein>
    <recommendedName>
        <fullName evidence="4">HTH CENPB-type domain-containing protein</fullName>
    </recommendedName>
</protein>
<dbReference type="SUPFAM" id="SSF46689">
    <property type="entry name" value="Homeodomain-like"/>
    <property type="match status" value="2"/>
</dbReference>
<dbReference type="Proteomes" id="UP000009046">
    <property type="component" value="Unassembled WGS sequence"/>
</dbReference>
<dbReference type="InterPro" id="IPR050863">
    <property type="entry name" value="CenT-Element_Derived"/>
</dbReference>
<sequence length="337" mass="38925">MSYSRGKFRMDKLRTGLKQNKKKRITIEKKKEVVKNYESGVSVTDLSKLFGIAKSTISTILRKKDAIKTADVATGITVITKQRPKMLDEVEKSLIKWIEENKTCKNTTSDAAVCEKARQLYKDLLKGKLESTENHKEFKASRGWFKKFKKRTGLLIKPDYNKIQLENSNDDLFETDDVVIKSENVFFNWDIDIDGGTATTTTTATATMTMTRNEIFKENNSFVYENNNNNDYVRYANTSTGIKKDEPKRLLKYKRKKITPYSIVVKDMLNKWNDLEKFTREFHPDKDLAGKTINVFNVNVMSHFARILQKRKQSPASNSINVINSINVERKIVNKSE</sequence>